<comment type="caution">
    <text evidence="3">The sequence shown here is derived from an EMBL/GenBank/DDBJ whole genome shotgun (WGS) entry which is preliminary data.</text>
</comment>
<evidence type="ECO:0000313" key="4">
    <source>
        <dbReference type="Proteomes" id="UP000037084"/>
    </source>
</evidence>
<dbReference type="PATRIC" id="fig|1961.12.peg.7456"/>
<organism evidence="3 4">
    <name type="scientific">Streptomyces virginiae</name>
    <name type="common">Streptomyces cinnamonensis</name>
    <dbReference type="NCBI Taxonomy" id="1961"/>
    <lineage>
        <taxon>Bacteria</taxon>
        <taxon>Bacillati</taxon>
        <taxon>Actinomycetota</taxon>
        <taxon>Actinomycetes</taxon>
        <taxon>Kitasatosporales</taxon>
        <taxon>Streptomycetaceae</taxon>
        <taxon>Streptomyces</taxon>
    </lineage>
</organism>
<keyword evidence="2" id="KW-0472">Membrane</keyword>
<keyword evidence="2" id="KW-0812">Transmembrane</keyword>
<gene>
    <name evidence="3" type="ORF">ADK75_33850</name>
</gene>
<reference evidence="4" key="1">
    <citation type="submission" date="2015-07" db="EMBL/GenBank/DDBJ databases">
        <authorList>
            <consortium name="Consortium for Microbial Forensics and Genomics (microFORGE)"/>
            <person name="Knight B.M."/>
            <person name="Roberts D.P."/>
            <person name="Lin D."/>
            <person name="Hari K."/>
            <person name="Fletcher J."/>
            <person name="Melcher U."/>
            <person name="Blagden T."/>
            <person name="Winegar R.A."/>
        </authorList>
    </citation>
    <scope>NUCLEOTIDE SEQUENCE [LARGE SCALE GENOMIC DNA]</scope>
    <source>
        <strain evidence="4">NRRL B-1447</strain>
    </source>
</reference>
<dbReference type="EMBL" id="LGUV01000375">
    <property type="protein sequence ID" value="KOG44869.1"/>
    <property type="molecule type" value="Genomic_DNA"/>
</dbReference>
<dbReference type="AlphaFoldDB" id="A0A0L8M3E9"/>
<evidence type="ECO:0000313" key="3">
    <source>
        <dbReference type="EMBL" id="KOG44869.1"/>
    </source>
</evidence>
<dbReference type="Proteomes" id="UP000037084">
    <property type="component" value="Unassembled WGS sequence"/>
</dbReference>
<protein>
    <submittedName>
        <fullName evidence="3">Uncharacterized protein</fullName>
    </submittedName>
</protein>
<proteinExistence type="predicted"/>
<feature type="transmembrane region" description="Helical" evidence="2">
    <location>
        <begin position="27"/>
        <end position="46"/>
    </location>
</feature>
<feature type="transmembrane region" description="Helical" evidence="2">
    <location>
        <begin position="66"/>
        <end position="91"/>
    </location>
</feature>
<feature type="compositionally biased region" description="Low complexity" evidence="1">
    <location>
        <begin position="105"/>
        <end position="116"/>
    </location>
</feature>
<accession>A0A0L8M3E9</accession>
<keyword evidence="2" id="KW-1133">Transmembrane helix</keyword>
<sequence>MLTVHRGGTVADMVDTRSRRYEAAARWMFWSGIALLLLGLAALAVARTDGARSWVCDPGCRPTESAAWEIAGTLGAVGAALGSLLCAVAVLMATLRRPPKPPPSGDLSADSSSSGR</sequence>
<evidence type="ECO:0000256" key="2">
    <source>
        <dbReference type="SAM" id="Phobius"/>
    </source>
</evidence>
<evidence type="ECO:0000256" key="1">
    <source>
        <dbReference type="SAM" id="MobiDB-lite"/>
    </source>
</evidence>
<feature type="region of interest" description="Disordered" evidence="1">
    <location>
        <begin position="96"/>
        <end position="116"/>
    </location>
</feature>
<name>A0A0L8M3E9_STRVG</name>